<dbReference type="EMBL" id="BLLF01000018">
    <property type="protein sequence ID" value="GFH06012.1"/>
    <property type="molecule type" value="Genomic_DNA"/>
</dbReference>
<name>A0A699YSE8_HAELA</name>
<dbReference type="PANTHER" id="PTHR47447">
    <property type="entry name" value="OS03G0856100 PROTEIN"/>
    <property type="match status" value="1"/>
</dbReference>
<feature type="repeat" description="PPR" evidence="3">
    <location>
        <begin position="175"/>
        <end position="209"/>
    </location>
</feature>
<dbReference type="InterPro" id="IPR002885">
    <property type="entry name" value="PPR_rpt"/>
</dbReference>
<feature type="non-terminal residue" evidence="5">
    <location>
        <position position="1"/>
    </location>
</feature>
<feature type="non-terminal residue" evidence="5">
    <location>
        <position position="236"/>
    </location>
</feature>
<keyword evidence="2" id="KW-0677">Repeat</keyword>
<keyword evidence="6" id="KW-1185">Reference proteome</keyword>
<protein>
    <submittedName>
        <fullName evidence="5">PPR_long domain-containing protein</fullName>
    </submittedName>
</protein>
<comment type="caution">
    <text evidence="5">The sequence shown here is derived from an EMBL/GenBank/DDBJ whole genome shotgun (WGS) entry which is preliminary data.</text>
</comment>
<proteinExistence type="inferred from homology"/>
<dbReference type="NCBIfam" id="TIGR00756">
    <property type="entry name" value="PPR"/>
    <property type="match status" value="1"/>
</dbReference>
<evidence type="ECO:0000256" key="2">
    <source>
        <dbReference type="ARBA" id="ARBA00022737"/>
    </source>
</evidence>
<evidence type="ECO:0000313" key="5">
    <source>
        <dbReference type="EMBL" id="GFH06012.1"/>
    </source>
</evidence>
<dbReference type="InterPro" id="IPR011990">
    <property type="entry name" value="TPR-like_helical_dom_sf"/>
</dbReference>
<organism evidence="5 6">
    <name type="scientific">Haematococcus lacustris</name>
    <name type="common">Green alga</name>
    <name type="synonym">Haematococcus pluvialis</name>
    <dbReference type="NCBI Taxonomy" id="44745"/>
    <lineage>
        <taxon>Eukaryota</taxon>
        <taxon>Viridiplantae</taxon>
        <taxon>Chlorophyta</taxon>
        <taxon>core chlorophytes</taxon>
        <taxon>Chlorophyceae</taxon>
        <taxon>CS clade</taxon>
        <taxon>Chlamydomonadales</taxon>
        <taxon>Haematococcaceae</taxon>
        <taxon>Haematococcus</taxon>
    </lineage>
</organism>
<dbReference type="Gene3D" id="1.25.40.10">
    <property type="entry name" value="Tetratricopeptide repeat domain"/>
    <property type="match status" value="1"/>
</dbReference>
<comment type="similarity">
    <text evidence="1">Belongs to the PPR family. P subfamily.</text>
</comment>
<dbReference type="PANTHER" id="PTHR47447:SF17">
    <property type="entry name" value="OS12G0638900 PROTEIN"/>
    <property type="match status" value="1"/>
</dbReference>
<evidence type="ECO:0000256" key="4">
    <source>
        <dbReference type="SAM" id="MobiDB-lite"/>
    </source>
</evidence>
<feature type="region of interest" description="Disordered" evidence="4">
    <location>
        <begin position="33"/>
        <end position="62"/>
    </location>
</feature>
<accession>A0A699YSE8</accession>
<evidence type="ECO:0000256" key="3">
    <source>
        <dbReference type="PROSITE-ProRule" id="PRU00708"/>
    </source>
</evidence>
<gene>
    <name evidence="5" type="ORF">HaLaN_00570</name>
</gene>
<dbReference type="Proteomes" id="UP000485058">
    <property type="component" value="Unassembled WGS sequence"/>
</dbReference>
<evidence type="ECO:0000256" key="1">
    <source>
        <dbReference type="ARBA" id="ARBA00007626"/>
    </source>
</evidence>
<dbReference type="AlphaFoldDB" id="A0A699YSE8"/>
<evidence type="ECO:0000313" key="6">
    <source>
        <dbReference type="Proteomes" id="UP000485058"/>
    </source>
</evidence>
<sequence>GYPHLPGTDIFSHTLPLHLSNVPSAALLVSQSPLSAHAQPAPPSLPSPASSSSIRLHPGKQPAQQQLAGLPVELLSLADPEQPVSLPVPGAVEAGQLDNSKLDKLVTTLGRHRGTWRRVLLLYEWLKGCGHTLDDRLCTTLIRVCADHGDAVAALSVYEWMRAPQVAGGAQLQPTAYTYTAAMRAALGAGMTDRAMQVWKDVQAARLVPDCRLCMTYIEAAAKMGATDQALHMYAQ</sequence>
<dbReference type="PROSITE" id="PS51375">
    <property type="entry name" value="PPR"/>
    <property type="match status" value="1"/>
</dbReference>
<reference evidence="5 6" key="1">
    <citation type="submission" date="2020-02" db="EMBL/GenBank/DDBJ databases">
        <title>Draft genome sequence of Haematococcus lacustris strain NIES-144.</title>
        <authorList>
            <person name="Morimoto D."/>
            <person name="Nakagawa S."/>
            <person name="Yoshida T."/>
            <person name="Sawayama S."/>
        </authorList>
    </citation>
    <scope>NUCLEOTIDE SEQUENCE [LARGE SCALE GENOMIC DNA]</scope>
    <source>
        <strain evidence="5 6">NIES-144</strain>
    </source>
</reference>